<reference evidence="2" key="1">
    <citation type="journal article" date="2023" name="Mol. Phylogenet. Evol.">
        <title>Genome-scale phylogeny and comparative genomics of the fungal order Sordariales.</title>
        <authorList>
            <person name="Hensen N."/>
            <person name="Bonometti L."/>
            <person name="Westerberg I."/>
            <person name="Brannstrom I.O."/>
            <person name="Guillou S."/>
            <person name="Cros-Aarteil S."/>
            <person name="Calhoun S."/>
            <person name="Haridas S."/>
            <person name="Kuo A."/>
            <person name="Mondo S."/>
            <person name="Pangilinan J."/>
            <person name="Riley R."/>
            <person name="LaButti K."/>
            <person name="Andreopoulos B."/>
            <person name="Lipzen A."/>
            <person name="Chen C."/>
            <person name="Yan M."/>
            <person name="Daum C."/>
            <person name="Ng V."/>
            <person name="Clum A."/>
            <person name="Steindorff A."/>
            <person name="Ohm R.A."/>
            <person name="Martin F."/>
            <person name="Silar P."/>
            <person name="Natvig D.O."/>
            <person name="Lalanne C."/>
            <person name="Gautier V."/>
            <person name="Ament-Velasquez S.L."/>
            <person name="Kruys A."/>
            <person name="Hutchinson M.I."/>
            <person name="Powell A.J."/>
            <person name="Barry K."/>
            <person name="Miller A.N."/>
            <person name="Grigoriev I.V."/>
            <person name="Debuchy R."/>
            <person name="Gladieux P."/>
            <person name="Hiltunen Thoren M."/>
            <person name="Johannesson H."/>
        </authorList>
    </citation>
    <scope>NUCLEOTIDE SEQUENCE</scope>
    <source>
        <strain evidence="2">PSN293</strain>
    </source>
</reference>
<gene>
    <name evidence="2" type="ORF">QBC37DRAFT_294738</name>
</gene>
<reference evidence="2" key="2">
    <citation type="submission" date="2023-05" db="EMBL/GenBank/DDBJ databases">
        <authorList>
            <consortium name="Lawrence Berkeley National Laboratory"/>
            <person name="Steindorff A."/>
            <person name="Hensen N."/>
            <person name="Bonometti L."/>
            <person name="Westerberg I."/>
            <person name="Brannstrom I.O."/>
            <person name="Guillou S."/>
            <person name="Cros-Aarteil S."/>
            <person name="Calhoun S."/>
            <person name="Haridas S."/>
            <person name="Kuo A."/>
            <person name="Mondo S."/>
            <person name="Pangilinan J."/>
            <person name="Riley R."/>
            <person name="Labutti K."/>
            <person name="Andreopoulos B."/>
            <person name="Lipzen A."/>
            <person name="Chen C."/>
            <person name="Yanf M."/>
            <person name="Daum C."/>
            <person name="Ng V."/>
            <person name="Clum A."/>
            <person name="Ohm R."/>
            <person name="Martin F."/>
            <person name="Silar P."/>
            <person name="Natvig D."/>
            <person name="Lalanne C."/>
            <person name="Gautier V."/>
            <person name="Ament-Velasquez S.L."/>
            <person name="Kruys A."/>
            <person name="Hutchinson M.I."/>
            <person name="Powell A.J."/>
            <person name="Barry K."/>
            <person name="Miller A.N."/>
            <person name="Grigoriev I.V."/>
            <person name="Debuchy R."/>
            <person name="Gladieux P."/>
            <person name="Thoren M.H."/>
            <person name="Johannesson H."/>
        </authorList>
    </citation>
    <scope>NUCLEOTIDE SEQUENCE</scope>
    <source>
        <strain evidence="2">PSN293</strain>
    </source>
</reference>
<evidence type="ECO:0000313" key="2">
    <source>
        <dbReference type="EMBL" id="KAK4209367.1"/>
    </source>
</evidence>
<feature type="chain" id="PRO_5042947058" evidence="1">
    <location>
        <begin position="19"/>
        <end position="504"/>
    </location>
</feature>
<keyword evidence="1" id="KW-0732">Signal</keyword>
<name>A0AAN6Y4R2_9PEZI</name>
<organism evidence="2 3">
    <name type="scientific">Rhypophila decipiens</name>
    <dbReference type="NCBI Taxonomy" id="261697"/>
    <lineage>
        <taxon>Eukaryota</taxon>
        <taxon>Fungi</taxon>
        <taxon>Dikarya</taxon>
        <taxon>Ascomycota</taxon>
        <taxon>Pezizomycotina</taxon>
        <taxon>Sordariomycetes</taxon>
        <taxon>Sordariomycetidae</taxon>
        <taxon>Sordariales</taxon>
        <taxon>Naviculisporaceae</taxon>
        <taxon>Rhypophila</taxon>
    </lineage>
</organism>
<sequence>MLLSALLSLSGAVTLVSAQGPPNPGPTLGCTTTSFQMPGWLITDLTYDTWGYNNLTFTIQNRATEHASLASCWFKPALALGPTPTESECTISSSSNQTQTLRLFANVNEHDLVTIRAAETWKCTDRPSSSATNLTYTASGNLTAPAPALLIKGSLESPVKITPHYTDGVTGHNKPNCRTDPAWVISGISYLNQTGNGASSATWENLNLVIDNPAIGYQASCVLTAGNDNRLRCSGQEFGRLKPDRYVVETSATLDLFTFDFAVNQTWYCDESDPATPIALTAGGSTTLPMECETTEDKTEGTSSRSCRVSGDKDTTLKGNLLGEKDLPAFSIIDPVLTADGCTATSLLNPTWRLNYFFVDKGTENKTSSVGFNIILATSKPGFGFPLSITQGEKPVSGSGETWYPCVIGPFDPYEERLYPKECTLKWDEAKQEISIKANWECSDLDTNSPIQFSGVSTSTVDSPLVCELVEDFEGDGTIVTRTQCITEDPGHSWTAPITDVKRT</sequence>
<protein>
    <submittedName>
        <fullName evidence="2">Uncharacterized protein</fullName>
    </submittedName>
</protein>
<dbReference type="AlphaFoldDB" id="A0AAN6Y4R2"/>
<dbReference type="Proteomes" id="UP001301769">
    <property type="component" value="Unassembled WGS sequence"/>
</dbReference>
<comment type="caution">
    <text evidence="2">The sequence shown here is derived from an EMBL/GenBank/DDBJ whole genome shotgun (WGS) entry which is preliminary data.</text>
</comment>
<feature type="signal peptide" evidence="1">
    <location>
        <begin position="1"/>
        <end position="18"/>
    </location>
</feature>
<keyword evidence="3" id="KW-1185">Reference proteome</keyword>
<proteinExistence type="predicted"/>
<evidence type="ECO:0000313" key="3">
    <source>
        <dbReference type="Proteomes" id="UP001301769"/>
    </source>
</evidence>
<accession>A0AAN6Y4R2</accession>
<evidence type="ECO:0000256" key="1">
    <source>
        <dbReference type="SAM" id="SignalP"/>
    </source>
</evidence>
<dbReference type="EMBL" id="MU858207">
    <property type="protein sequence ID" value="KAK4209367.1"/>
    <property type="molecule type" value="Genomic_DNA"/>
</dbReference>